<evidence type="ECO:0000259" key="2">
    <source>
        <dbReference type="Pfam" id="PF05970"/>
    </source>
</evidence>
<comment type="similarity">
    <text evidence="1">Belongs to the helicase family.</text>
</comment>
<dbReference type="AlphaFoldDB" id="A0A812BD01"/>
<dbReference type="GO" id="GO:0043139">
    <property type="term" value="F:5'-3' DNA helicase activity"/>
    <property type="evidence" value="ECO:0007669"/>
    <property type="project" value="UniProtKB-EC"/>
</dbReference>
<sequence length="277" mass="30555">MCEPSDPKSLWDKYKDVLFEDILREAQRLCPTMALTFNDEIYNRALIIIENVFVEMRGGSLAAIGLPTPDRVASSSLSPEIVRETFYSVEELNAYVTTNEPKLLIDQRAAYDAVLASTTEVLRRCKLIVNPKTALEALNRSLKDIRNSDDLMGGITVLLSGDFRQTLPKGTRADAIRACLKSSQLWPTVRPLHLTTNMRAHLTRDVGSAEFSNSLLALGEGIIPADTNGFVNVQGLSTVVTTPATLRENQFFLIFKPTTTILSGLLGGKFLPLKTPL</sequence>
<reference evidence="3" key="1">
    <citation type="submission" date="2021-01" db="EMBL/GenBank/DDBJ databases">
        <authorList>
            <person name="Li R."/>
            <person name="Bekaert M."/>
        </authorList>
    </citation>
    <scope>NUCLEOTIDE SEQUENCE</scope>
    <source>
        <strain evidence="3">Farmed</strain>
    </source>
</reference>
<dbReference type="PANTHER" id="PTHR10492:SF57">
    <property type="entry name" value="ATP-DEPENDENT DNA HELICASE"/>
    <property type="match status" value="1"/>
</dbReference>
<keyword evidence="1" id="KW-0234">DNA repair</keyword>
<accession>A0A812BD01</accession>
<comment type="caution">
    <text evidence="3">The sequence shown here is derived from an EMBL/GenBank/DDBJ whole genome shotgun (WGS) entry which is preliminary data.</text>
</comment>
<dbReference type="EC" id="5.6.2.3" evidence="1"/>
<organism evidence="3 4">
    <name type="scientific">Acanthosepion pharaonis</name>
    <name type="common">Pharaoh cuttlefish</name>
    <name type="synonym">Sepia pharaonis</name>
    <dbReference type="NCBI Taxonomy" id="158019"/>
    <lineage>
        <taxon>Eukaryota</taxon>
        <taxon>Metazoa</taxon>
        <taxon>Spiralia</taxon>
        <taxon>Lophotrochozoa</taxon>
        <taxon>Mollusca</taxon>
        <taxon>Cephalopoda</taxon>
        <taxon>Coleoidea</taxon>
        <taxon>Decapodiformes</taxon>
        <taxon>Sepiida</taxon>
        <taxon>Sepiina</taxon>
        <taxon>Sepiidae</taxon>
        <taxon>Acanthosepion</taxon>
    </lineage>
</organism>
<keyword evidence="1" id="KW-0227">DNA damage</keyword>
<evidence type="ECO:0000313" key="3">
    <source>
        <dbReference type="EMBL" id="CAE1178298.1"/>
    </source>
</evidence>
<evidence type="ECO:0000313" key="4">
    <source>
        <dbReference type="Proteomes" id="UP000597762"/>
    </source>
</evidence>
<keyword evidence="1" id="KW-0547">Nucleotide-binding</keyword>
<dbReference type="InterPro" id="IPR010285">
    <property type="entry name" value="DNA_helicase_pif1-like_DEAD"/>
</dbReference>
<comment type="catalytic activity">
    <reaction evidence="1">
        <text>ATP + H2O = ADP + phosphate + H(+)</text>
        <dbReference type="Rhea" id="RHEA:13065"/>
        <dbReference type="ChEBI" id="CHEBI:15377"/>
        <dbReference type="ChEBI" id="CHEBI:15378"/>
        <dbReference type="ChEBI" id="CHEBI:30616"/>
        <dbReference type="ChEBI" id="CHEBI:43474"/>
        <dbReference type="ChEBI" id="CHEBI:456216"/>
        <dbReference type="EC" id="5.6.2.3"/>
    </reaction>
</comment>
<feature type="domain" description="DNA helicase Pif1-like DEAD-box helicase" evidence="2">
    <location>
        <begin position="129"/>
        <end position="227"/>
    </location>
</feature>
<protein>
    <recommendedName>
        <fullName evidence="1">ATP-dependent DNA helicase</fullName>
        <ecNumber evidence="1">5.6.2.3</ecNumber>
    </recommendedName>
</protein>
<dbReference type="Proteomes" id="UP000597762">
    <property type="component" value="Unassembled WGS sequence"/>
</dbReference>
<keyword evidence="1" id="KW-0067">ATP-binding</keyword>
<dbReference type="GO" id="GO:0006281">
    <property type="term" value="P:DNA repair"/>
    <property type="evidence" value="ECO:0007669"/>
    <property type="project" value="UniProtKB-KW"/>
</dbReference>
<dbReference type="OrthoDB" id="6155655at2759"/>
<evidence type="ECO:0000256" key="1">
    <source>
        <dbReference type="RuleBase" id="RU363044"/>
    </source>
</evidence>
<keyword evidence="1" id="KW-0347">Helicase</keyword>
<proteinExistence type="inferred from homology"/>
<dbReference type="GO" id="GO:0006310">
    <property type="term" value="P:DNA recombination"/>
    <property type="evidence" value="ECO:0007669"/>
    <property type="project" value="UniProtKB-KW"/>
</dbReference>
<keyword evidence="1" id="KW-0233">DNA recombination</keyword>
<keyword evidence="1" id="KW-0378">Hydrolase</keyword>
<dbReference type="Pfam" id="PF05970">
    <property type="entry name" value="PIF1"/>
    <property type="match status" value="1"/>
</dbReference>
<dbReference type="GO" id="GO:0016787">
    <property type="term" value="F:hydrolase activity"/>
    <property type="evidence" value="ECO:0007669"/>
    <property type="project" value="UniProtKB-KW"/>
</dbReference>
<dbReference type="EMBL" id="CAHIKZ030000524">
    <property type="protein sequence ID" value="CAE1178298.1"/>
    <property type="molecule type" value="Genomic_DNA"/>
</dbReference>
<dbReference type="PANTHER" id="PTHR10492">
    <property type="match status" value="1"/>
</dbReference>
<gene>
    <name evidence="3" type="ORF">SPHA_15130</name>
</gene>
<keyword evidence="4" id="KW-1185">Reference proteome</keyword>
<comment type="cofactor">
    <cofactor evidence="1">
        <name>Mg(2+)</name>
        <dbReference type="ChEBI" id="CHEBI:18420"/>
    </cofactor>
</comment>
<dbReference type="GO" id="GO:0000723">
    <property type="term" value="P:telomere maintenance"/>
    <property type="evidence" value="ECO:0007669"/>
    <property type="project" value="InterPro"/>
</dbReference>
<name>A0A812BD01_ACAPH</name>
<dbReference type="GO" id="GO:0005524">
    <property type="term" value="F:ATP binding"/>
    <property type="evidence" value="ECO:0007669"/>
    <property type="project" value="UniProtKB-KW"/>
</dbReference>